<dbReference type="InterPro" id="IPR029058">
    <property type="entry name" value="AB_hydrolase_fold"/>
</dbReference>
<comment type="caution">
    <text evidence="3">The sequence shown here is derived from an EMBL/GenBank/DDBJ whole genome shotgun (WGS) entry which is preliminary data.</text>
</comment>
<dbReference type="SUPFAM" id="SSF53474">
    <property type="entry name" value="alpha/beta-Hydrolases"/>
    <property type="match status" value="1"/>
</dbReference>
<proteinExistence type="predicted"/>
<dbReference type="RefSeq" id="WP_057687214.1">
    <property type="nucleotide sequence ID" value="NZ_LDJK01000080.1"/>
</dbReference>
<feature type="domain" description="Bacterial virulence" evidence="2">
    <location>
        <begin position="255"/>
        <end position="439"/>
    </location>
</feature>
<dbReference type="InterPro" id="IPR010333">
    <property type="entry name" value="VirJ"/>
</dbReference>
<gene>
    <name evidence="3" type="ORF">ABB28_15220</name>
</gene>
<dbReference type="InterPro" id="IPR011225">
    <property type="entry name" value="IV_sec_VirJ"/>
</dbReference>
<protein>
    <submittedName>
        <fullName evidence="3">Acid virulence protein B</fullName>
    </submittedName>
</protein>
<dbReference type="Proteomes" id="UP000051386">
    <property type="component" value="Unassembled WGS sequence"/>
</dbReference>
<reference evidence="3 4" key="1">
    <citation type="submission" date="2015-05" db="EMBL/GenBank/DDBJ databases">
        <title>Genome sequencing and analysis of members of genus Stenotrophomonas.</title>
        <authorList>
            <person name="Patil P.P."/>
            <person name="Midha S."/>
            <person name="Patil P.B."/>
        </authorList>
    </citation>
    <scope>NUCLEOTIDE SEQUENCE [LARGE SCALE GENOMIC DNA]</scope>
    <source>
        <strain evidence="3 4">DSM 21508</strain>
    </source>
</reference>
<sequence>MRSGGNYARALLAWCVLAPCVAAAQPVQPASHGRFQQVPVQQPQGPVQRVVVWFHAPGKASAAQREREALRAAGALVVPVDMGQLQDALKREGSAACAFGAGDVENFSRWLQAWLHLPGYRLPLLAGDGDGARFAYVLAAQAGEGVFAGVLTTGFQPGAVSQRMACGAGIVDGVLEPAALAVPWLAADSGAQARAFQQTIASARSFRRTAGGDALPGLLAAARVLGEAPGVNVAPAPKDLGGLPVVEVPSSVAGDTVAIFVSGDGGWAGLDKDVAAALAAQGVSVVGVDSLRYFWSARTPAGFAADLTRIADYYRQRWQRPKLLLIGFSQGADVLPASINQLAPALRSQVELIALLSVGRTADFEFHVSNWLGSNDDGLPIAPQIARLPADRTLCVYGQKDADALCPELPPGVRVLQLPGDHHFNGDHDRLAREILNAAAR</sequence>
<evidence type="ECO:0000259" key="2">
    <source>
        <dbReference type="Pfam" id="PF06057"/>
    </source>
</evidence>
<evidence type="ECO:0000313" key="3">
    <source>
        <dbReference type="EMBL" id="KRG70468.1"/>
    </source>
</evidence>
<feature type="chain" id="PRO_5006394805" evidence="1">
    <location>
        <begin position="25"/>
        <end position="441"/>
    </location>
</feature>
<dbReference type="AlphaFoldDB" id="A0A0R0CXG0"/>
<dbReference type="Pfam" id="PF06057">
    <property type="entry name" value="VirJ"/>
    <property type="match status" value="1"/>
</dbReference>
<keyword evidence="4" id="KW-1185">Reference proteome</keyword>
<dbReference type="ESTHER" id="9gamm-a0a0r0cxg0">
    <property type="family name" value="VirJ"/>
</dbReference>
<evidence type="ECO:0000313" key="4">
    <source>
        <dbReference type="Proteomes" id="UP000051386"/>
    </source>
</evidence>
<name>A0A0R0CXG0_9GAMM</name>
<dbReference type="PATRIC" id="fig|517011.3.peg.3228"/>
<accession>A0A0R0CXG0</accession>
<dbReference type="EMBL" id="LDJK01000080">
    <property type="protein sequence ID" value="KRG70468.1"/>
    <property type="molecule type" value="Genomic_DNA"/>
</dbReference>
<dbReference type="PIRSF" id="PIRSF029063">
    <property type="entry name" value="IV_sec_VirJ"/>
    <property type="match status" value="1"/>
</dbReference>
<evidence type="ECO:0000256" key="1">
    <source>
        <dbReference type="SAM" id="SignalP"/>
    </source>
</evidence>
<dbReference type="Gene3D" id="3.40.50.1820">
    <property type="entry name" value="alpha/beta hydrolase"/>
    <property type="match status" value="1"/>
</dbReference>
<organism evidence="3 4">
    <name type="scientific">Stenotrophomonas chelatiphaga</name>
    <dbReference type="NCBI Taxonomy" id="517011"/>
    <lineage>
        <taxon>Bacteria</taxon>
        <taxon>Pseudomonadati</taxon>
        <taxon>Pseudomonadota</taxon>
        <taxon>Gammaproteobacteria</taxon>
        <taxon>Lysobacterales</taxon>
        <taxon>Lysobacteraceae</taxon>
        <taxon>Stenotrophomonas</taxon>
    </lineage>
</organism>
<feature type="signal peptide" evidence="1">
    <location>
        <begin position="1"/>
        <end position="24"/>
    </location>
</feature>
<keyword evidence="1" id="KW-0732">Signal</keyword>